<organism evidence="5 6">
    <name type="scientific">Streptomyces himalayensis subsp. himalayensis</name>
    <dbReference type="NCBI Taxonomy" id="2756131"/>
    <lineage>
        <taxon>Bacteria</taxon>
        <taxon>Bacillati</taxon>
        <taxon>Actinomycetota</taxon>
        <taxon>Actinomycetes</taxon>
        <taxon>Kitasatosporales</taxon>
        <taxon>Streptomycetaceae</taxon>
        <taxon>Streptomyces</taxon>
        <taxon>Streptomyces himalayensis</taxon>
    </lineage>
</organism>
<dbReference type="EMBL" id="JACEHE010000011">
    <property type="protein sequence ID" value="MBA2947899.1"/>
    <property type="molecule type" value="Genomic_DNA"/>
</dbReference>
<protein>
    <submittedName>
        <fullName evidence="5">SDR family NAD(P)-dependent oxidoreductase</fullName>
    </submittedName>
</protein>
<dbReference type="PANTHER" id="PTHR43391:SF12">
    <property type="entry name" value="OXIDOREDUCTASE EPHD-RELATED"/>
    <property type="match status" value="1"/>
</dbReference>
<dbReference type="Pfam" id="PF00106">
    <property type="entry name" value="adh_short"/>
    <property type="match status" value="1"/>
</dbReference>
<dbReference type="Proteomes" id="UP000545761">
    <property type="component" value="Unassembled WGS sequence"/>
</dbReference>
<dbReference type="InterPro" id="IPR020904">
    <property type="entry name" value="Sc_DH/Rdtase_CS"/>
</dbReference>
<feature type="domain" description="Ketoreductase" evidence="4">
    <location>
        <begin position="7"/>
        <end position="194"/>
    </location>
</feature>
<evidence type="ECO:0000256" key="1">
    <source>
        <dbReference type="ARBA" id="ARBA00006484"/>
    </source>
</evidence>
<dbReference type="PRINTS" id="PR00080">
    <property type="entry name" value="SDRFAMILY"/>
</dbReference>
<dbReference type="SUPFAM" id="SSF51735">
    <property type="entry name" value="NAD(P)-binding Rossmann-fold domains"/>
    <property type="match status" value="1"/>
</dbReference>
<gene>
    <name evidence="5" type="ORF">H1D24_19285</name>
</gene>
<evidence type="ECO:0000313" key="6">
    <source>
        <dbReference type="Proteomes" id="UP000545761"/>
    </source>
</evidence>
<dbReference type="PROSITE" id="PS00061">
    <property type="entry name" value="ADH_SHORT"/>
    <property type="match status" value="1"/>
</dbReference>
<dbReference type="CDD" id="cd05233">
    <property type="entry name" value="SDR_c"/>
    <property type="match status" value="1"/>
</dbReference>
<dbReference type="InterPro" id="IPR002347">
    <property type="entry name" value="SDR_fam"/>
</dbReference>
<dbReference type="InterPro" id="IPR057326">
    <property type="entry name" value="KR_dom"/>
</dbReference>
<proteinExistence type="inferred from homology"/>
<sequence>MRVLKERVAVVTGAASGIGLAISERLAVAGVRLMMTDLDGQAVEDAAAAARNRGCEVEAVPLDVRDPDAVERVAELVVHRFGGLHIAVNNAGIVNRGTAWELSLDDWHRVMNVNLWGVIHGVRSFVPRILATGDDGHVVNVASMAAVHPQERLGPYTVAKHGVLGLSDVLRADLAAVDAPIGVSVVFPGRIRTAMNPVGSVEPHAVANNVLDAIARRRPYVFTDDHAAGAVDERLKAILSARTDVIAE</sequence>
<dbReference type="SMART" id="SM00822">
    <property type="entry name" value="PKS_KR"/>
    <property type="match status" value="1"/>
</dbReference>
<comment type="caution">
    <text evidence="5">The sequence shown here is derived from an EMBL/GenBank/DDBJ whole genome shotgun (WGS) entry which is preliminary data.</text>
</comment>
<keyword evidence="2" id="KW-0560">Oxidoreductase</keyword>
<dbReference type="AlphaFoldDB" id="A0A7W0IA95"/>
<evidence type="ECO:0000313" key="5">
    <source>
        <dbReference type="EMBL" id="MBA2947899.1"/>
    </source>
</evidence>
<name>A0A7W0IA95_9ACTN</name>
<comment type="similarity">
    <text evidence="1 3">Belongs to the short-chain dehydrogenases/reductases (SDR) family.</text>
</comment>
<dbReference type="InterPro" id="IPR036291">
    <property type="entry name" value="NAD(P)-bd_dom_sf"/>
</dbReference>
<dbReference type="GO" id="GO:0016491">
    <property type="term" value="F:oxidoreductase activity"/>
    <property type="evidence" value="ECO:0007669"/>
    <property type="project" value="UniProtKB-KW"/>
</dbReference>
<accession>A0A7W0IA95</accession>
<evidence type="ECO:0000259" key="4">
    <source>
        <dbReference type="SMART" id="SM00822"/>
    </source>
</evidence>
<dbReference type="RefSeq" id="WP_181658855.1">
    <property type="nucleotide sequence ID" value="NZ_JACEHE010000011.1"/>
</dbReference>
<dbReference type="PRINTS" id="PR00081">
    <property type="entry name" value="GDHRDH"/>
</dbReference>
<dbReference type="Gene3D" id="3.40.50.720">
    <property type="entry name" value="NAD(P)-binding Rossmann-like Domain"/>
    <property type="match status" value="1"/>
</dbReference>
<dbReference type="PANTHER" id="PTHR43391">
    <property type="entry name" value="RETINOL DEHYDROGENASE-RELATED"/>
    <property type="match status" value="1"/>
</dbReference>
<reference evidence="5 6" key="1">
    <citation type="submission" date="2020-07" db="EMBL/GenBank/DDBJ databases">
        <title>Streptomyces isolated from Indian soil.</title>
        <authorList>
            <person name="Mandal S."/>
            <person name="Maiti P.K."/>
        </authorList>
    </citation>
    <scope>NUCLEOTIDE SEQUENCE [LARGE SCALE GENOMIC DNA]</scope>
    <source>
        <strain evidence="5 6">PSKA28</strain>
    </source>
</reference>
<evidence type="ECO:0000256" key="3">
    <source>
        <dbReference type="RuleBase" id="RU000363"/>
    </source>
</evidence>
<evidence type="ECO:0000256" key="2">
    <source>
        <dbReference type="ARBA" id="ARBA00023002"/>
    </source>
</evidence>